<keyword evidence="3" id="KW-1185">Reference proteome</keyword>
<gene>
    <name evidence="2" type="ORF">AURDEDRAFT_177102</name>
</gene>
<protein>
    <submittedName>
        <fullName evidence="2">Uncharacterized protein</fullName>
    </submittedName>
</protein>
<dbReference type="EMBL" id="JH688072">
    <property type="protein sequence ID" value="EJD33830.1"/>
    <property type="molecule type" value="Genomic_DNA"/>
</dbReference>
<feature type="region of interest" description="Disordered" evidence="1">
    <location>
        <begin position="72"/>
        <end position="127"/>
    </location>
</feature>
<reference evidence="3" key="1">
    <citation type="journal article" date="2012" name="Science">
        <title>The Paleozoic origin of enzymatic lignin decomposition reconstructed from 31 fungal genomes.</title>
        <authorList>
            <person name="Floudas D."/>
            <person name="Binder M."/>
            <person name="Riley R."/>
            <person name="Barry K."/>
            <person name="Blanchette R.A."/>
            <person name="Henrissat B."/>
            <person name="Martinez A.T."/>
            <person name="Otillar R."/>
            <person name="Spatafora J.W."/>
            <person name="Yadav J.S."/>
            <person name="Aerts A."/>
            <person name="Benoit I."/>
            <person name="Boyd A."/>
            <person name="Carlson A."/>
            <person name="Copeland A."/>
            <person name="Coutinho P.M."/>
            <person name="de Vries R.P."/>
            <person name="Ferreira P."/>
            <person name="Findley K."/>
            <person name="Foster B."/>
            <person name="Gaskell J."/>
            <person name="Glotzer D."/>
            <person name="Gorecki P."/>
            <person name="Heitman J."/>
            <person name="Hesse C."/>
            <person name="Hori C."/>
            <person name="Igarashi K."/>
            <person name="Jurgens J.A."/>
            <person name="Kallen N."/>
            <person name="Kersten P."/>
            <person name="Kohler A."/>
            <person name="Kuees U."/>
            <person name="Kumar T.K.A."/>
            <person name="Kuo A."/>
            <person name="LaButti K."/>
            <person name="Larrondo L.F."/>
            <person name="Lindquist E."/>
            <person name="Ling A."/>
            <person name="Lombard V."/>
            <person name="Lucas S."/>
            <person name="Lundell T."/>
            <person name="Martin R."/>
            <person name="McLaughlin D.J."/>
            <person name="Morgenstern I."/>
            <person name="Morin E."/>
            <person name="Murat C."/>
            <person name="Nagy L.G."/>
            <person name="Nolan M."/>
            <person name="Ohm R.A."/>
            <person name="Patyshakuliyeva A."/>
            <person name="Rokas A."/>
            <person name="Ruiz-Duenas F.J."/>
            <person name="Sabat G."/>
            <person name="Salamov A."/>
            <person name="Samejima M."/>
            <person name="Schmutz J."/>
            <person name="Slot J.C."/>
            <person name="St John F."/>
            <person name="Stenlid J."/>
            <person name="Sun H."/>
            <person name="Sun S."/>
            <person name="Syed K."/>
            <person name="Tsang A."/>
            <person name="Wiebenga A."/>
            <person name="Young D."/>
            <person name="Pisabarro A."/>
            <person name="Eastwood D.C."/>
            <person name="Martin F."/>
            <person name="Cullen D."/>
            <person name="Grigoriev I.V."/>
            <person name="Hibbett D.S."/>
        </authorList>
    </citation>
    <scope>NUCLEOTIDE SEQUENCE [LARGE SCALE GENOMIC DNA]</scope>
    <source>
        <strain evidence="3">TFB10046</strain>
    </source>
</reference>
<evidence type="ECO:0000313" key="2">
    <source>
        <dbReference type="EMBL" id="EJD33830.1"/>
    </source>
</evidence>
<accession>J0WN82</accession>
<feature type="compositionally biased region" description="Low complexity" evidence="1">
    <location>
        <begin position="109"/>
        <end position="122"/>
    </location>
</feature>
<dbReference type="Proteomes" id="UP000006514">
    <property type="component" value="Unassembled WGS sequence"/>
</dbReference>
<feature type="compositionally biased region" description="Low complexity" evidence="1">
    <location>
        <begin position="72"/>
        <end position="101"/>
    </location>
</feature>
<sequence length="341" mass="37326">MPIKLNLFYFSLYHDNVPSTHSPLLASLWYPGVNPLPDRSLHYATPCDCYHHDKARIEQQVARRAICVATSSSSVGSPRPSGQAAARSSSPILARSSSPTPARSPRPAPASSYSSGTSLSSSTHPEEGNALVQELEISICFTDKGLRASARMAHVGHGVDLHALPADVHEKLHLQEVAPESLLYEDADGRCSTYVGGLVPVVVDSRQGMRLSLQARTDSTVRAFPASYYIDMSERLSLFSDFVDDPDDPMTEAAAFDLLFQDAPTDNDIAALRHCLKVLEAAPPQIRQRFELAGYSAAGTWLDFVRACERAENIPDGDRNLFRSPLARRRPRSPLAEFPAR</sequence>
<evidence type="ECO:0000256" key="1">
    <source>
        <dbReference type="SAM" id="MobiDB-lite"/>
    </source>
</evidence>
<dbReference type="KEGG" id="adl:AURDEDRAFT_177102"/>
<proteinExistence type="predicted"/>
<dbReference type="InParanoid" id="J0WN82"/>
<name>J0WN82_AURST</name>
<evidence type="ECO:0000313" key="3">
    <source>
        <dbReference type="Proteomes" id="UP000006514"/>
    </source>
</evidence>
<dbReference type="AlphaFoldDB" id="J0WN82"/>
<organism evidence="2 3">
    <name type="scientific">Auricularia subglabra (strain TFB-10046 / SS5)</name>
    <name type="common">White-rot fungus</name>
    <name type="synonym">Auricularia delicata (strain TFB10046)</name>
    <dbReference type="NCBI Taxonomy" id="717982"/>
    <lineage>
        <taxon>Eukaryota</taxon>
        <taxon>Fungi</taxon>
        <taxon>Dikarya</taxon>
        <taxon>Basidiomycota</taxon>
        <taxon>Agaricomycotina</taxon>
        <taxon>Agaricomycetes</taxon>
        <taxon>Auriculariales</taxon>
        <taxon>Auriculariaceae</taxon>
        <taxon>Auricularia</taxon>
    </lineage>
</organism>